<dbReference type="Proteomes" id="UP000092154">
    <property type="component" value="Unassembled WGS sequence"/>
</dbReference>
<sequence length="260" mass="28732">MVDSSTDSVALQTVAYVGAASTAALLFDYTITFDSEVNANSIYGYYENLTRHQVRWTWRRMWGFTRIVFVISRYLPFVTLAMTIYSTLESTRGGVPNYSSFSVAYDAVHYSGILAAESNLTSNEDLCVLGVSAEVLDPVIFAAMLGIASISSSKTGVPTTGVYEDGWNASIMYGLLMFYELSLMSLTVYRRLRVYSMEGNPVIATVYRDGVVYMLCIALVSMINCIVIAVLPLAYSTLFDGPQIVAHSVLASRIMFNLRE</sequence>
<keyword evidence="1" id="KW-0812">Transmembrane</keyword>
<keyword evidence="4" id="KW-1185">Reference proteome</keyword>
<dbReference type="AlphaFoldDB" id="A0A1B7NEI8"/>
<gene>
    <name evidence="3" type="ORF">K503DRAFT_853455</name>
</gene>
<dbReference type="InterPro" id="IPR045340">
    <property type="entry name" value="DUF6533"/>
</dbReference>
<feature type="non-terminal residue" evidence="3">
    <location>
        <position position="260"/>
    </location>
</feature>
<evidence type="ECO:0000313" key="3">
    <source>
        <dbReference type="EMBL" id="OAX43194.1"/>
    </source>
</evidence>
<evidence type="ECO:0000259" key="2">
    <source>
        <dbReference type="Pfam" id="PF20151"/>
    </source>
</evidence>
<keyword evidence="1" id="KW-0472">Membrane</keyword>
<evidence type="ECO:0000256" key="1">
    <source>
        <dbReference type="SAM" id="Phobius"/>
    </source>
</evidence>
<dbReference type="STRING" id="1314800.A0A1B7NEI8"/>
<dbReference type="EMBL" id="KV448142">
    <property type="protein sequence ID" value="OAX43194.1"/>
    <property type="molecule type" value="Genomic_DNA"/>
</dbReference>
<accession>A0A1B7NEI8</accession>
<feature type="transmembrane region" description="Helical" evidence="1">
    <location>
        <begin position="67"/>
        <end position="88"/>
    </location>
</feature>
<name>A0A1B7NEI8_9AGAM</name>
<organism evidence="3 4">
    <name type="scientific">Rhizopogon vinicolor AM-OR11-026</name>
    <dbReference type="NCBI Taxonomy" id="1314800"/>
    <lineage>
        <taxon>Eukaryota</taxon>
        <taxon>Fungi</taxon>
        <taxon>Dikarya</taxon>
        <taxon>Basidiomycota</taxon>
        <taxon>Agaricomycotina</taxon>
        <taxon>Agaricomycetes</taxon>
        <taxon>Agaricomycetidae</taxon>
        <taxon>Boletales</taxon>
        <taxon>Suillineae</taxon>
        <taxon>Rhizopogonaceae</taxon>
        <taxon>Rhizopogon</taxon>
    </lineage>
</organism>
<dbReference type="OrthoDB" id="3350812at2759"/>
<dbReference type="Pfam" id="PF20151">
    <property type="entry name" value="DUF6533"/>
    <property type="match status" value="1"/>
</dbReference>
<evidence type="ECO:0000313" key="4">
    <source>
        <dbReference type="Proteomes" id="UP000092154"/>
    </source>
</evidence>
<proteinExistence type="predicted"/>
<reference evidence="3 4" key="1">
    <citation type="submission" date="2016-06" db="EMBL/GenBank/DDBJ databases">
        <title>Comparative genomics of the ectomycorrhizal sister species Rhizopogon vinicolor and Rhizopogon vesiculosus (Basidiomycota: Boletales) reveals a divergence of the mating type B locus.</title>
        <authorList>
            <consortium name="DOE Joint Genome Institute"/>
            <person name="Mujic A.B."/>
            <person name="Kuo A."/>
            <person name="Tritt A."/>
            <person name="Lipzen A."/>
            <person name="Chen C."/>
            <person name="Johnson J."/>
            <person name="Sharma A."/>
            <person name="Barry K."/>
            <person name="Grigoriev I.V."/>
            <person name="Spatafora J.W."/>
        </authorList>
    </citation>
    <scope>NUCLEOTIDE SEQUENCE [LARGE SCALE GENOMIC DNA]</scope>
    <source>
        <strain evidence="3 4">AM-OR11-026</strain>
    </source>
</reference>
<feature type="domain" description="DUF6533" evidence="2">
    <location>
        <begin position="16"/>
        <end position="78"/>
    </location>
</feature>
<keyword evidence="1" id="KW-1133">Transmembrane helix</keyword>
<protein>
    <recommendedName>
        <fullName evidence="2">DUF6533 domain-containing protein</fullName>
    </recommendedName>
</protein>
<dbReference type="InParanoid" id="A0A1B7NEI8"/>
<feature type="transmembrane region" description="Helical" evidence="1">
    <location>
        <begin position="210"/>
        <end position="235"/>
    </location>
</feature>
<feature type="transmembrane region" description="Helical" evidence="1">
    <location>
        <begin position="171"/>
        <end position="189"/>
    </location>
</feature>